<dbReference type="AlphaFoldDB" id="A0A2T0WLJ4"/>
<protein>
    <submittedName>
        <fullName evidence="2">Uncharacterized protein</fullName>
    </submittedName>
</protein>
<keyword evidence="1" id="KW-0472">Membrane</keyword>
<dbReference type="Proteomes" id="UP000238157">
    <property type="component" value="Unassembled WGS sequence"/>
</dbReference>
<gene>
    <name evidence="2" type="ORF">CLW00_10613</name>
</gene>
<dbReference type="RefSeq" id="WP_106133693.1">
    <property type="nucleotide sequence ID" value="NZ_PVTR01000006.1"/>
</dbReference>
<feature type="transmembrane region" description="Helical" evidence="1">
    <location>
        <begin position="754"/>
        <end position="775"/>
    </location>
</feature>
<comment type="caution">
    <text evidence="2">The sequence shown here is derived from an EMBL/GenBank/DDBJ whole genome shotgun (WGS) entry which is preliminary data.</text>
</comment>
<evidence type="ECO:0000313" key="3">
    <source>
        <dbReference type="Proteomes" id="UP000238157"/>
    </source>
</evidence>
<feature type="transmembrane region" description="Helical" evidence="1">
    <location>
        <begin position="1189"/>
        <end position="1207"/>
    </location>
</feature>
<feature type="transmembrane region" description="Helical" evidence="1">
    <location>
        <begin position="6"/>
        <end position="24"/>
    </location>
</feature>
<dbReference type="OrthoDB" id="1113021at2"/>
<evidence type="ECO:0000313" key="2">
    <source>
        <dbReference type="EMBL" id="PRY87394.1"/>
    </source>
</evidence>
<accession>A0A2T0WLJ4</accession>
<feature type="transmembrane region" description="Helical" evidence="1">
    <location>
        <begin position="293"/>
        <end position="314"/>
    </location>
</feature>
<feature type="transmembrane region" description="Helical" evidence="1">
    <location>
        <begin position="867"/>
        <end position="886"/>
    </location>
</feature>
<name>A0A2T0WLJ4_9BACT</name>
<organism evidence="2 3">
    <name type="scientific">Mongoliibacter ruber</name>
    <dbReference type="NCBI Taxonomy" id="1750599"/>
    <lineage>
        <taxon>Bacteria</taxon>
        <taxon>Pseudomonadati</taxon>
        <taxon>Bacteroidota</taxon>
        <taxon>Cytophagia</taxon>
        <taxon>Cytophagales</taxon>
        <taxon>Cyclobacteriaceae</taxon>
        <taxon>Mongoliibacter</taxon>
    </lineage>
</organism>
<feature type="transmembrane region" description="Helical" evidence="1">
    <location>
        <begin position="552"/>
        <end position="577"/>
    </location>
</feature>
<proteinExistence type="predicted"/>
<keyword evidence="3" id="KW-1185">Reference proteome</keyword>
<feature type="transmembrane region" description="Helical" evidence="1">
    <location>
        <begin position="676"/>
        <end position="697"/>
    </location>
</feature>
<reference evidence="2 3" key="1">
    <citation type="submission" date="2018-03" db="EMBL/GenBank/DDBJ databases">
        <title>Genomic Encyclopedia of Archaeal and Bacterial Type Strains, Phase II (KMG-II): from individual species to whole genera.</title>
        <authorList>
            <person name="Goeker M."/>
        </authorList>
    </citation>
    <scope>NUCLEOTIDE SEQUENCE [LARGE SCALE GENOMIC DNA]</scope>
    <source>
        <strain evidence="2 3">DSM 27929</strain>
    </source>
</reference>
<feature type="transmembrane region" description="Helical" evidence="1">
    <location>
        <begin position="633"/>
        <end position="655"/>
    </location>
</feature>
<feature type="transmembrane region" description="Helical" evidence="1">
    <location>
        <begin position="608"/>
        <end position="627"/>
    </location>
</feature>
<keyword evidence="1" id="KW-0812">Transmembrane</keyword>
<dbReference type="EMBL" id="PVTR01000006">
    <property type="protein sequence ID" value="PRY87394.1"/>
    <property type="molecule type" value="Genomic_DNA"/>
</dbReference>
<feature type="transmembrane region" description="Helical" evidence="1">
    <location>
        <begin position="703"/>
        <end position="722"/>
    </location>
</feature>
<feature type="transmembrane region" description="Helical" evidence="1">
    <location>
        <begin position="1213"/>
        <end position="1231"/>
    </location>
</feature>
<sequence>MGARKLKIWIFFLLAIVLVGFMLFQQSQNNKVQLDNQAIRNLEMVKSKFFSFYNTFLAEQEDKFIRYLITENVLDQTTLRNREDWWEFAKSLKTITGEQYEDFKLWQLNDSIQPSLQIIFSKGQYVIKKEGHPVSLNFFQNSQNKTKDEQRIEPKIALQIQLENALSLSAQHDFFEKILLADEDGEILYPATETGKKLSLLTEKEGLGLAINKSEILHQDQSYLLYSTPFLVEGEKLILAGLISKTHFESLGLRVDFTYLALLLFLLALMIFSLPVISFFGFRQGDVLTRFKVFSVGFSVLGFMLLIGFGFAFLRDHHPLSSDQHHAYQRQISDAIKAQVDLNTRLLDNPHCCEGLLEYLTIDSFGRMKNLTLEDRELPGEGSFINLANREYFYYFWENGSLRHPEGESFEYKGFIGSHYSRINGKLETVLSKVDSEKEEVRAVTFDWETLRPLSKNHRFVLVKDNGDVIFKSDLIKAPFDNLSQLLSNEKWLLLKRIMQANSNESPNGLWGLSLYVDGYSYKLNLQKPDIKNFDKSIWLIYLQDEHLEHSFSMLVVMEFLVLLAGYFFVLTILYFARWSIKPKSPYGLWEDFKYKYLVPSQQNRSNYLILILLFLLQMLIMLGLYHNPLVSVFTLYFSALCFLILSTQLNFIFLEMKWDIKAKKIDTEERNNRFYAIKFLSITSLVMGLLAIILNGAMRNPFSAYLIVILLILFCLISFLIKIRFEKYFAKFENNEGVSWLKRQIPWLQTNHLYAWFFVVWITLIGFFPGFMLFSKTFFHEKELWQNKSESFETSIADFSNWTSEYGKWRRNLFSTIPVREEGELLEFISPPTAHVEQVILTKMDRNPDFLTFAKNGYRIFKEANILIVVSIVLLILLIWLIYWLNKTIARKMFFVGGINPKLGETIAEVQGRLLGGVEGERTEAKDMCKFIFLHRLISDQNKALVADLLRVDRDKIRSYDGKISGVLDHFEPSRSAELKEELVSKNIILIENLHCIADGSKLLERLSSLMKFCQDNQVTLVLITGVSWKHLLSKLIDENDKLYYSEIFSSFVFAYIPIKSRDFKGDFDRVSQIIDENEVIKNDLETKLLLRQRFFKADYTNIWAELSTEEKKVTYEFAVHEFLNYAAAPIIIELIQKGVIVYESGKDRFTLFSDTFRYFILLHISREEKNDFKNLEFKTGNADSIQIAVFSFVLISVALISYFDKSFLDQATTYVTGIIGTIGGLYSVFRSKFWKNNEVKA</sequence>
<feature type="transmembrane region" description="Helical" evidence="1">
    <location>
        <begin position="257"/>
        <end position="281"/>
    </location>
</feature>
<keyword evidence="1" id="KW-1133">Transmembrane helix</keyword>
<evidence type="ECO:0000256" key="1">
    <source>
        <dbReference type="SAM" id="Phobius"/>
    </source>
</evidence>